<keyword evidence="2" id="KW-1185">Reference proteome</keyword>
<name>A0ACC2HSP5_9PEZI</name>
<gene>
    <name evidence="1" type="ORF">ONZ43_g7248</name>
</gene>
<reference evidence="1" key="1">
    <citation type="submission" date="2022-11" db="EMBL/GenBank/DDBJ databases">
        <title>Genome Sequence of Nemania bipapillata.</title>
        <authorList>
            <person name="Buettner E."/>
        </authorList>
    </citation>
    <scope>NUCLEOTIDE SEQUENCE</scope>
    <source>
        <strain evidence="1">CP14</strain>
    </source>
</reference>
<evidence type="ECO:0000313" key="1">
    <source>
        <dbReference type="EMBL" id="KAJ8105885.1"/>
    </source>
</evidence>
<proteinExistence type="predicted"/>
<comment type="caution">
    <text evidence="1">The sequence shown here is derived from an EMBL/GenBank/DDBJ whole genome shotgun (WGS) entry which is preliminary data.</text>
</comment>
<accession>A0ACC2HSP5</accession>
<evidence type="ECO:0000313" key="2">
    <source>
        <dbReference type="Proteomes" id="UP001153334"/>
    </source>
</evidence>
<organism evidence="1 2">
    <name type="scientific">Nemania bipapillata</name>
    <dbReference type="NCBI Taxonomy" id="110536"/>
    <lineage>
        <taxon>Eukaryota</taxon>
        <taxon>Fungi</taxon>
        <taxon>Dikarya</taxon>
        <taxon>Ascomycota</taxon>
        <taxon>Pezizomycotina</taxon>
        <taxon>Sordariomycetes</taxon>
        <taxon>Xylariomycetidae</taxon>
        <taxon>Xylariales</taxon>
        <taxon>Xylariaceae</taxon>
        <taxon>Nemania</taxon>
    </lineage>
</organism>
<protein>
    <submittedName>
        <fullName evidence="1">Uncharacterized protein</fullName>
    </submittedName>
</protein>
<sequence length="204" mass="22234">MKSPVFPFLALIAASTVVAQSSTCPFNYPVNLNVTESSNGLVFTVASTNAVTNNRAIQLRTNPNLAGGSLRGSTPHPHLYNQLYDLGPTAYLNLRDEINGTDRYTVGFANASTWPGQVDREWYLSGGAPDGTYDLFHDEPLGIVNGFVLCVADHDLEPGPWYQLFYYTYADIPADYPECEYVGIRTTVAATIYNGECDIGGFVA</sequence>
<dbReference type="EMBL" id="JAPESX010003037">
    <property type="protein sequence ID" value="KAJ8105885.1"/>
    <property type="molecule type" value="Genomic_DNA"/>
</dbReference>
<dbReference type="Proteomes" id="UP001153334">
    <property type="component" value="Unassembled WGS sequence"/>
</dbReference>